<evidence type="ECO:0000256" key="1">
    <source>
        <dbReference type="ARBA" id="ARBA00009199"/>
    </source>
</evidence>
<feature type="domain" description="Amidase" evidence="2">
    <location>
        <begin position="35"/>
        <end position="454"/>
    </location>
</feature>
<keyword evidence="4" id="KW-1185">Reference proteome</keyword>
<dbReference type="PANTHER" id="PTHR11895">
    <property type="entry name" value="TRANSAMIDASE"/>
    <property type="match status" value="1"/>
</dbReference>
<evidence type="ECO:0000313" key="3">
    <source>
        <dbReference type="EMBL" id="MFD1533075.1"/>
    </source>
</evidence>
<dbReference type="InterPro" id="IPR000120">
    <property type="entry name" value="Amidase"/>
</dbReference>
<dbReference type="InterPro" id="IPR020556">
    <property type="entry name" value="Amidase_CS"/>
</dbReference>
<dbReference type="InterPro" id="IPR036928">
    <property type="entry name" value="AS_sf"/>
</dbReference>
<dbReference type="Proteomes" id="UP001597145">
    <property type="component" value="Unassembled WGS sequence"/>
</dbReference>
<sequence>MTAAPEVTDLAGLADLTASELLTRFAAGTATPTQALEACLVRIGATEPHVNAVITLLADRARAQAAESDARWAAGTARPLEGVPYALKDIVATAGILTTGGSALYREFVPEADAALAERLADAGGVLVAKLATYEFACGGAVNKTFGNTLNPWDPTRTTGGSSSGSGASVAVGQVPLAIGTDTGGSIRIPSAFCGLTGMKATYGRVPRHGVMGLSWTMDHAGPMTRSVADCALMLDVIAGPDPRDPTTLPAEDAPFTAALERDVAGLRVARARGYLEAEMHPGVAEAYEQALAELAALGVEIVDVELPTFDLAAVAGWWIIYAEMLSLHEGHAEHIEDRDEMGASLLGAAPFVSAADYLRALRLRPLFQQELAAAMAGCAALVTPAMTALPPVIAPEMVSDLGDRTVPWLDAACRTQVPFNLTGSPALVLPSGLVDGMPVSLQLVGHPRDEASLFAIGAAYQRATDHHLRRPPVPAAV</sequence>
<dbReference type="PANTHER" id="PTHR11895:SF7">
    <property type="entry name" value="GLUTAMYL-TRNA(GLN) AMIDOTRANSFERASE SUBUNIT A, MITOCHONDRIAL"/>
    <property type="match status" value="1"/>
</dbReference>
<evidence type="ECO:0000313" key="4">
    <source>
        <dbReference type="Proteomes" id="UP001597145"/>
    </source>
</evidence>
<dbReference type="EMBL" id="JBHUCP010000023">
    <property type="protein sequence ID" value="MFD1533075.1"/>
    <property type="molecule type" value="Genomic_DNA"/>
</dbReference>
<protein>
    <submittedName>
        <fullName evidence="3">Amidase</fullName>
    </submittedName>
</protein>
<dbReference type="RefSeq" id="WP_343983292.1">
    <property type="nucleotide sequence ID" value="NZ_BAAAJG010000016.1"/>
</dbReference>
<dbReference type="Pfam" id="PF01425">
    <property type="entry name" value="Amidase"/>
    <property type="match status" value="1"/>
</dbReference>
<evidence type="ECO:0000259" key="2">
    <source>
        <dbReference type="Pfam" id="PF01425"/>
    </source>
</evidence>
<dbReference type="SUPFAM" id="SSF75304">
    <property type="entry name" value="Amidase signature (AS) enzymes"/>
    <property type="match status" value="1"/>
</dbReference>
<dbReference type="InterPro" id="IPR023631">
    <property type="entry name" value="Amidase_dom"/>
</dbReference>
<comment type="caution">
    <text evidence="3">The sequence shown here is derived from an EMBL/GenBank/DDBJ whole genome shotgun (WGS) entry which is preliminary data.</text>
</comment>
<accession>A0ABW4FRZ2</accession>
<dbReference type="Gene3D" id="3.90.1300.10">
    <property type="entry name" value="Amidase signature (AS) domain"/>
    <property type="match status" value="1"/>
</dbReference>
<name>A0ABW4FRZ2_9PSEU</name>
<comment type="similarity">
    <text evidence="1">Belongs to the amidase family.</text>
</comment>
<gene>
    <name evidence="3" type="ORF">ACFSCY_26985</name>
</gene>
<dbReference type="PROSITE" id="PS00571">
    <property type="entry name" value="AMIDASES"/>
    <property type="match status" value="1"/>
</dbReference>
<organism evidence="3 4">
    <name type="scientific">Pseudonocardia aurantiaca</name>
    <dbReference type="NCBI Taxonomy" id="75290"/>
    <lineage>
        <taxon>Bacteria</taxon>
        <taxon>Bacillati</taxon>
        <taxon>Actinomycetota</taxon>
        <taxon>Actinomycetes</taxon>
        <taxon>Pseudonocardiales</taxon>
        <taxon>Pseudonocardiaceae</taxon>
        <taxon>Pseudonocardia</taxon>
    </lineage>
</organism>
<proteinExistence type="inferred from homology"/>
<reference evidence="4" key="1">
    <citation type="journal article" date="2019" name="Int. J. Syst. Evol. Microbiol.">
        <title>The Global Catalogue of Microorganisms (GCM) 10K type strain sequencing project: providing services to taxonomists for standard genome sequencing and annotation.</title>
        <authorList>
            <consortium name="The Broad Institute Genomics Platform"/>
            <consortium name="The Broad Institute Genome Sequencing Center for Infectious Disease"/>
            <person name="Wu L."/>
            <person name="Ma J."/>
        </authorList>
    </citation>
    <scope>NUCLEOTIDE SEQUENCE [LARGE SCALE GENOMIC DNA]</scope>
    <source>
        <strain evidence="4">JCM 12165</strain>
    </source>
</reference>